<dbReference type="RefSeq" id="WP_380055064.1">
    <property type="nucleotide sequence ID" value="NZ_JBHLTC010000039.1"/>
</dbReference>
<evidence type="ECO:0000313" key="4">
    <source>
        <dbReference type="Proteomes" id="UP001589890"/>
    </source>
</evidence>
<dbReference type="InterPro" id="IPR009061">
    <property type="entry name" value="DNA-bd_dom_put_sf"/>
</dbReference>
<dbReference type="PROSITE" id="PS50937">
    <property type="entry name" value="HTH_MERR_2"/>
    <property type="match status" value="1"/>
</dbReference>
<accession>A0ABV6QVA7</accession>
<dbReference type="SUPFAM" id="SSF46955">
    <property type="entry name" value="Putative DNA-binding domain"/>
    <property type="match status" value="1"/>
</dbReference>
<evidence type="ECO:0000313" key="3">
    <source>
        <dbReference type="EMBL" id="MFC0628565.1"/>
    </source>
</evidence>
<reference evidence="3 4" key="1">
    <citation type="submission" date="2024-09" db="EMBL/GenBank/DDBJ databases">
        <authorList>
            <person name="Sun Q."/>
            <person name="Mori K."/>
        </authorList>
    </citation>
    <scope>NUCLEOTIDE SEQUENCE [LARGE SCALE GENOMIC DNA]</scope>
    <source>
        <strain evidence="3 4">CGMCC 1.15906</strain>
    </source>
</reference>
<evidence type="ECO:0000256" key="1">
    <source>
        <dbReference type="ARBA" id="ARBA00023125"/>
    </source>
</evidence>
<dbReference type="Gene3D" id="1.10.1660.10">
    <property type="match status" value="1"/>
</dbReference>
<name>A0ABV6QVA7_9ACTN</name>
<proteinExistence type="predicted"/>
<keyword evidence="1" id="KW-0238">DNA-binding</keyword>
<dbReference type="PANTHER" id="PTHR30204">
    <property type="entry name" value="REDOX-CYCLING DRUG-SENSING TRANSCRIPTIONAL ACTIVATOR SOXR"/>
    <property type="match status" value="1"/>
</dbReference>
<dbReference type="Pfam" id="PF13411">
    <property type="entry name" value="MerR_1"/>
    <property type="match status" value="1"/>
</dbReference>
<dbReference type="CDD" id="cd01107">
    <property type="entry name" value="HTH_BmrR"/>
    <property type="match status" value="1"/>
</dbReference>
<evidence type="ECO:0000259" key="2">
    <source>
        <dbReference type="PROSITE" id="PS50937"/>
    </source>
</evidence>
<dbReference type="Gene3D" id="3.20.80.10">
    <property type="entry name" value="Regulatory factor, effector binding domain"/>
    <property type="match status" value="1"/>
</dbReference>
<dbReference type="SMART" id="SM00422">
    <property type="entry name" value="HTH_MERR"/>
    <property type="match status" value="1"/>
</dbReference>
<dbReference type="EMBL" id="JBHLTC010000039">
    <property type="protein sequence ID" value="MFC0628565.1"/>
    <property type="molecule type" value="Genomic_DNA"/>
</dbReference>
<organism evidence="3 4">
    <name type="scientific">Kribbella deserti</name>
    <dbReference type="NCBI Taxonomy" id="1926257"/>
    <lineage>
        <taxon>Bacteria</taxon>
        <taxon>Bacillati</taxon>
        <taxon>Actinomycetota</taxon>
        <taxon>Actinomycetes</taxon>
        <taxon>Propionibacteriales</taxon>
        <taxon>Kribbellaceae</taxon>
        <taxon>Kribbella</taxon>
    </lineage>
</organism>
<keyword evidence="4" id="KW-1185">Reference proteome</keyword>
<dbReference type="InterPro" id="IPR000551">
    <property type="entry name" value="MerR-type_HTH_dom"/>
</dbReference>
<feature type="domain" description="HTH merR-type" evidence="2">
    <location>
        <begin position="6"/>
        <end position="76"/>
    </location>
</feature>
<protein>
    <submittedName>
        <fullName evidence="3">MerR family transcriptional regulator</fullName>
    </submittedName>
</protein>
<dbReference type="PANTHER" id="PTHR30204:SF97">
    <property type="entry name" value="MERR FAMILY REGULATORY PROTEIN"/>
    <property type="match status" value="1"/>
</dbReference>
<dbReference type="Proteomes" id="UP001589890">
    <property type="component" value="Unassembled WGS sequence"/>
</dbReference>
<dbReference type="InterPro" id="IPR011256">
    <property type="entry name" value="Reg_factor_effector_dom_sf"/>
</dbReference>
<comment type="caution">
    <text evidence="3">The sequence shown here is derived from an EMBL/GenBank/DDBJ whole genome shotgun (WGS) entry which is preliminary data.</text>
</comment>
<gene>
    <name evidence="3" type="ORF">ACFFGN_31135</name>
</gene>
<dbReference type="InterPro" id="IPR047057">
    <property type="entry name" value="MerR_fam"/>
</dbReference>
<sequence length="275" mass="30243">MTSGEALTIGEFGRRAGLSAKALRLYDESGLLPPDSVDPSNGYRLYSPAQLERARRISMLRQLGIPLATVTDVLGAPNEEAAHQLDRWWHEQETTLAERKKALDWLRARFTRTGGDFAARPVTTREVPDTKIASIRAATDQAGLLAEIIGNTMYICDYLAQAGVEMTGESWVIYHGYVAPDSAGDIEICVPFSGPADPHGPIALRVEPARVEAFCTISRDECFYPRIMFAYDLLEDWIADAALPRAGAVREIYLPQFAAGPTDQPSVHIAQPITR</sequence>